<proteinExistence type="predicted"/>
<dbReference type="EMBL" id="CT573072">
    <property type="protein sequence ID" value="CAJ72029.1"/>
    <property type="molecule type" value="Genomic_DNA"/>
</dbReference>
<dbReference type="Proteomes" id="UP000501926">
    <property type="component" value="Chromosome"/>
</dbReference>
<evidence type="ECO:0000313" key="2">
    <source>
        <dbReference type="EMBL" id="QII10623.1"/>
    </source>
</evidence>
<organism evidence="1">
    <name type="scientific">Kuenenia stuttgartiensis</name>
    <dbReference type="NCBI Taxonomy" id="174633"/>
    <lineage>
        <taxon>Bacteria</taxon>
        <taxon>Pseudomonadati</taxon>
        <taxon>Planctomycetota</taxon>
        <taxon>Candidatus Brocadiia</taxon>
        <taxon>Candidatus Brocadiales</taxon>
        <taxon>Candidatus Brocadiaceae</taxon>
        <taxon>Candidatus Kuenenia</taxon>
    </lineage>
</organism>
<reference evidence="1" key="1">
    <citation type="journal article" date="2006" name="Nature">
        <title>Deciphering the evolution and metabolism of an anammox bacterium from a community genome.</title>
        <authorList>
            <person name="Strous M."/>
            <person name="Pelletier E."/>
            <person name="Mangenot S."/>
            <person name="Rattei T."/>
            <person name="Lehner A."/>
            <person name="Taylor M.W."/>
            <person name="Horn M."/>
            <person name="Daims H."/>
            <person name="Bartol-Mavel D."/>
            <person name="Wincker P."/>
            <person name="Barbe V."/>
            <person name="Fonknechten N."/>
            <person name="Vallenet D."/>
            <person name="Segurens B."/>
            <person name="Schenowitz-Truong C."/>
            <person name="Medigue C."/>
            <person name="Collingro A."/>
            <person name="Snel B."/>
            <person name="Dutilh B.E."/>
            <person name="OpDenCamp H.J.M."/>
            <person name="vanDerDrift C."/>
            <person name="Cirpus I."/>
            <person name="vanDePas-Schoonen K.T."/>
            <person name="Harhangi H.R."/>
            <person name="vanNiftrik L."/>
            <person name="Schmid M."/>
            <person name="Keltjens J."/>
            <person name="vanDeVossenberg J."/>
            <person name="Kartal B."/>
            <person name="Meier H."/>
            <person name="Frishman D."/>
            <person name="Huynen M.A."/>
            <person name="Mewes H."/>
            <person name="Weissenbach J."/>
            <person name="Jetten M.S.M."/>
            <person name="Wagner M."/>
            <person name="LePaslier D."/>
        </authorList>
    </citation>
    <scope>NUCLEOTIDE SEQUENCE</scope>
</reference>
<dbReference type="AlphaFoldDB" id="Q1Q0H2"/>
<protein>
    <submittedName>
        <fullName evidence="1">Uncharacterized protein</fullName>
    </submittedName>
</protein>
<gene>
    <name evidence="2" type="ORF">KsCSTR_12440</name>
    <name evidence="1" type="ORF">kustd1284</name>
</gene>
<reference evidence="1" key="2">
    <citation type="submission" date="2006-01" db="EMBL/GenBank/DDBJ databases">
        <authorList>
            <person name="Genoscope"/>
        </authorList>
    </citation>
    <scope>NUCLEOTIDE SEQUENCE</scope>
</reference>
<dbReference type="EMBL" id="CP049055">
    <property type="protein sequence ID" value="QII10623.1"/>
    <property type="molecule type" value="Genomic_DNA"/>
</dbReference>
<accession>Q1Q0H2</accession>
<reference evidence="2 3" key="3">
    <citation type="submission" date="2020-02" db="EMBL/GenBank/DDBJ databases">
        <title>Newly sequenced genome of strain CSTR1 showed variability in Candidatus Kuenenia stuttgartiensis genomes.</title>
        <authorList>
            <person name="Ding C."/>
            <person name="Adrian L."/>
        </authorList>
    </citation>
    <scope>NUCLEOTIDE SEQUENCE [LARGE SCALE GENOMIC DNA]</scope>
    <source>
        <strain evidence="2 3">CSTR1</strain>
    </source>
</reference>
<name>Q1Q0H2_KUEST</name>
<evidence type="ECO:0000313" key="3">
    <source>
        <dbReference type="Proteomes" id="UP000501926"/>
    </source>
</evidence>
<sequence>MLQVALPCDRFNRLYFFFRKFVVKNPQIFFYMLFVSSADKRYYSHMQRKQE</sequence>
<evidence type="ECO:0000313" key="1">
    <source>
        <dbReference type="EMBL" id="CAJ72029.1"/>
    </source>
</evidence>